<feature type="non-terminal residue" evidence="2">
    <location>
        <position position="1069"/>
    </location>
</feature>
<feature type="compositionally biased region" description="Polar residues" evidence="1">
    <location>
        <begin position="910"/>
        <end position="926"/>
    </location>
</feature>
<feature type="compositionally biased region" description="Low complexity" evidence="1">
    <location>
        <begin position="116"/>
        <end position="132"/>
    </location>
</feature>
<feature type="compositionally biased region" description="Polar residues" evidence="1">
    <location>
        <begin position="691"/>
        <end position="700"/>
    </location>
</feature>
<evidence type="ECO:0000313" key="2">
    <source>
        <dbReference type="EMBL" id="CAL4135754.1"/>
    </source>
</evidence>
<dbReference type="PANTHER" id="PTHR45943:SF1">
    <property type="entry name" value="E3 UBIQUITIN-PROTEIN LIGASE MYCBP2"/>
    <property type="match status" value="1"/>
</dbReference>
<comment type="caution">
    <text evidence="2">The sequence shown here is derived from an EMBL/GenBank/DDBJ whole genome shotgun (WGS) entry which is preliminary data.</text>
</comment>
<feature type="region of interest" description="Disordered" evidence="1">
    <location>
        <begin position="979"/>
        <end position="1003"/>
    </location>
</feature>
<dbReference type="GO" id="GO:0005634">
    <property type="term" value="C:nucleus"/>
    <property type="evidence" value="ECO:0007669"/>
    <property type="project" value="TreeGrafter"/>
</dbReference>
<feature type="region of interest" description="Disordered" evidence="1">
    <location>
        <begin position="870"/>
        <end position="942"/>
    </location>
</feature>
<dbReference type="PANTHER" id="PTHR45943">
    <property type="entry name" value="E3 UBIQUITIN-PROTEIN LIGASE MYCBP2"/>
    <property type="match status" value="1"/>
</dbReference>
<evidence type="ECO:0000256" key="1">
    <source>
        <dbReference type="SAM" id="MobiDB-lite"/>
    </source>
</evidence>
<sequence>MRRISQHVPDNMTFGGHPQPSLDVPYQVSIKDKMCYCAISMIKAYENYSFEELRYMSPAMRRPTENMLVRTNNDGTYSCNWNPGATGWYSLHVTIDGYQLEETYKLEVKEPPQGMTPPVQSSSTRRSSQQPSKLRKFVLQNSAGLRIRTHPSLQSEQIGVVHVNGTIAFIDEVHNSDGVWLRLSPESIRQYCHNGYSEAWCLQYNQHLGKTLLVPIDHPKTILDQVISDTISRGREVIPRGREAVNEGVGCGGGLYTVVKCGASGHNIRSQPSLKAPPVGMLVLGNTVAADGDLKNNEGVWVRLNCDSTRKYCFTDGEAWSLAASRGHTLYLQRSHTRSQSFTSPQQDAMSGSQGFDFTQAQSSPMFRGFQQPVVTGDPFVFGAIARGRGDGSSGPMAAAGEREEGSDMDNTTNMITDDPENADVSTKHQQPGKFSVLQRWLKEEQHKQHQATTIAVSSTATTSTSTNAITMHSDQLTVAHSSLNIPPIVTDKKNLQAISARVCSDVPPELQGVSVKELVKAIGESRANGNGATPPRTPPATPKRLSRSSSPRAGGVGASAGAGVTTGQTTITAGAGASPKQISRSSSPVSIPGRGRESGSSSPLPNSPRGNTGVSPLVSGAIGPNAAVDPCVIGGGSPPSAVRSVNDSLSDTSAFVSSLTQDMSHSPSVSSLPTSTPSTPRREPTSPKTVTQTATQTSPEAVKFNIGSTGSREENIRLSPKMTRKDRSSKPHRGKRDRAVSPASSQREKPIPSRDKIKEALSPSVAECLRAIFAAFLWHEGIVHDAMACASFLKFHPDLNKQGTLLWKPRNNATQKTEKLTKEQKARQRHSVEVSTYSYLNNVTTLQNTEDLLKPGSNANNINEVSRLGETANGSEESARAGVNPAVRSAGASSGGAGTSGRVAGTNGAGTNSNYQQGTGQQNGKLATVMEGGSVPDPSDLPPVLRHVVVLWEELTSSCLKAVAQQIILPSPTVPSRLKKMDKVKDKSDREKRKQKKKSGSVSVLGVEGNIEEEVEGGAGVCELCSMNVAQQGAAEQHFKTQHPGCGNPSQGCGYVGTRWKFFPSKDR</sequence>
<feature type="compositionally biased region" description="Low complexity" evidence="1">
    <location>
        <begin position="665"/>
        <end position="680"/>
    </location>
</feature>
<dbReference type="Proteomes" id="UP001497623">
    <property type="component" value="Unassembled WGS sequence"/>
</dbReference>
<feature type="compositionally biased region" description="Basic and acidic residues" evidence="1">
    <location>
        <begin position="747"/>
        <end position="757"/>
    </location>
</feature>
<reference evidence="2 3" key="1">
    <citation type="submission" date="2024-05" db="EMBL/GenBank/DDBJ databases">
        <authorList>
            <person name="Wallberg A."/>
        </authorList>
    </citation>
    <scope>NUCLEOTIDE SEQUENCE [LARGE SCALE GENOMIC DNA]</scope>
</reference>
<evidence type="ECO:0008006" key="4">
    <source>
        <dbReference type="Google" id="ProtNLM"/>
    </source>
</evidence>
<feature type="region of interest" description="Disordered" evidence="1">
    <location>
        <begin position="387"/>
        <end position="410"/>
    </location>
</feature>
<evidence type="ECO:0000313" key="3">
    <source>
        <dbReference type="Proteomes" id="UP001497623"/>
    </source>
</evidence>
<feature type="region of interest" description="Disordered" evidence="1">
    <location>
        <begin position="657"/>
        <end position="757"/>
    </location>
</feature>
<accession>A0AAV2RU95</accession>
<feature type="region of interest" description="Disordered" evidence="1">
    <location>
        <begin position="525"/>
        <end position="619"/>
    </location>
</feature>
<feature type="compositionally biased region" description="Polar residues" evidence="1">
    <location>
        <begin position="581"/>
        <end position="590"/>
    </location>
</feature>
<proteinExistence type="predicted"/>
<feature type="compositionally biased region" description="Low complexity" evidence="1">
    <location>
        <begin position="591"/>
        <end position="605"/>
    </location>
</feature>
<dbReference type="GO" id="GO:0007411">
    <property type="term" value="P:axon guidance"/>
    <property type="evidence" value="ECO:0007669"/>
    <property type="project" value="TreeGrafter"/>
</dbReference>
<protein>
    <recommendedName>
        <fullName evidence="4">E3 ubiquitin-protein ligase MYCBP2</fullName>
    </recommendedName>
</protein>
<feature type="compositionally biased region" description="Basic and acidic residues" evidence="1">
    <location>
        <begin position="980"/>
        <end position="993"/>
    </location>
</feature>
<organism evidence="2 3">
    <name type="scientific">Meganyctiphanes norvegica</name>
    <name type="common">Northern krill</name>
    <name type="synonym">Thysanopoda norvegica</name>
    <dbReference type="NCBI Taxonomy" id="48144"/>
    <lineage>
        <taxon>Eukaryota</taxon>
        <taxon>Metazoa</taxon>
        <taxon>Ecdysozoa</taxon>
        <taxon>Arthropoda</taxon>
        <taxon>Crustacea</taxon>
        <taxon>Multicrustacea</taxon>
        <taxon>Malacostraca</taxon>
        <taxon>Eumalacostraca</taxon>
        <taxon>Eucarida</taxon>
        <taxon>Euphausiacea</taxon>
        <taxon>Euphausiidae</taxon>
        <taxon>Meganyctiphanes</taxon>
    </lineage>
</organism>
<dbReference type="EMBL" id="CAXKWB010029558">
    <property type="protein sequence ID" value="CAL4135754.1"/>
    <property type="molecule type" value="Genomic_DNA"/>
</dbReference>
<dbReference type="GO" id="GO:0061630">
    <property type="term" value="F:ubiquitin protein ligase activity"/>
    <property type="evidence" value="ECO:0007669"/>
    <property type="project" value="TreeGrafter"/>
</dbReference>
<gene>
    <name evidence="2" type="ORF">MNOR_LOCUS27709</name>
</gene>
<dbReference type="AlphaFoldDB" id="A0AAV2RU95"/>
<feature type="compositionally biased region" description="Low complexity" evidence="1">
    <location>
        <begin position="562"/>
        <end position="579"/>
    </location>
</feature>
<keyword evidence="3" id="KW-1185">Reference proteome</keyword>
<feature type="region of interest" description="Disordered" evidence="1">
    <location>
        <begin position="108"/>
        <end position="133"/>
    </location>
</feature>
<dbReference type="GO" id="GO:0005886">
    <property type="term" value="C:plasma membrane"/>
    <property type="evidence" value="ECO:0007669"/>
    <property type="project" value="TreeGrafter"/>
</dbReference>
<name>A0AAV2RU95_MEGNR</name>
<dbReference type="GO" id="GO:0008582">
    <property type="term" value="P:regulation of synaptic assembly at neuromuscular junction"/>
    <property type="evidence" value="ECO:0007669"/>
    <property type="project" value="TreeGrafter"/>
</dbReference>